<dbReference type="HOGENOM" id="CLU_015166_10_1_1"/>
<dbReference type="GO" id="GO:1902557">
    <property type="term" value="F:5'-adenylyl sulfate transmembrane transporter activity"/>
    <property type="evidence" value="ECO:0007669"/>
    <property type="project" value="EnsemblFungi"/>
</dbReference>
<evidence type="ECO:0000313" key="12">
    <source>
        <dbReference type="Proteomes" id="UP000005666"/>
    </source>
</evidence>
<dbReference type="InterPro" id="IPR002067">
    <property type="entry name" value="MCP"/>
</dbReference>
<dbReference type="GO" id="GO:0046964">
    <property type="term" value="F:3'-phosphoadenosine 5'-phosphosulfate transmembrane transporter activity"/>
    <property type="evidence" value="ECO:0007669"/>
    <property type="project" value="EnsemblFungi"/>
</dbReference>
<dbReference type="InterPro" id="IPR023395">
    <property type="entry name" value="MCP_dom_sf"/>
</dbReference>
<dbReference type="Gene3D" id="1.50.40.10">
    <property type="entry name" value="Mitochondrial carrier domain"/>
    <property type="match status" value="1"/>
</dbReference>
<evidence type="ECO:0008006" key="13">
    <source>
        <dbReference type="Google" id="ProtNLM"/>
    </source>
</evidence>
<dbReference type="Pfam" id="PF00153">
    <property type="entry name" value="Mito_carr"/>
    <property type="match status" value="3"/>
</dbReference>
<proteinExistence type="inferred from homology"/>
<keyword evidence="3 9" id="KW-0812">Transmembrane</keyword>
<dbReference type="STRING" id="1071381.G8BWV8"/>
<evidence type="ECO:0000256" key="4">
    <source>
        <dbReference type="ARBA" id="ARBA00022737"/>
    </source>
</evidence>
<keyword evidence="2 10" id="KW-0813">Transport</keyword>
<keyword evidence="6" id="KW-1133">Transmembrane helix</keyword>
<dbReference type="EMBL" id="HE612863">
    <property type="protein sequence ID" value="CCE64262.1"/>
    <property type="molecule type" value="Genomic_DNA"/>
</dbReference>
<dbReference type="GO" id="GO:0005743">
    <property type="term" value="C:mitochondrial inner membrane"/>
    <property type="evidence" value="ECO:0007669"/>
    <property type="project" value="UniProtKB-SubCell"/>
</dbReference>
<protein>
    <recommendedName>
        <fullName evidence="13">Mitochondrial thiamine pyrophosphate carrier 1</fullName>
    </recommendedName>
</protein>
<dbReference type="PANTHER" id="PTHR24089">
    <property type="entry name" value="SOLUTE CARRIER FAMILY 25"/>
    <property type="match status" value="1"/>
</dbReference>
<evidence type="ECO:0000256" key="3">
    <source>
        <dbReference type="ARBA" id="ARBA00022692"/>
    </source>
</evidence>
<organism evidence="11 12">
    <name type="scientific">Tetrapisispora phaffii (strain ATCC 24235 / CBS 4417 / NBRC 1672 / NRRL Y-8282 / UCD 70-5)</name>
    <name type="common">Yeast</name>
    <name type="synonym">Fabospora phaffii</name>
    <dbReference type="NCBI Taxonomy" id="1071381"/>
    <lineage>
        <taxon>Eukaryota</taxon>
        <taxon>Fungi</taxon>
        <taxon>Dikarya</taxon>
        <taxon>Ascomycota</taxon>
        <taxon>Saccharomycotina</taxon>
        <taxon>Saccharomycetes</taxon>
        <taxon>Saccharomycetales</taxon>
        <taxon>Saccharomycetaceae</taxon>
        <taxon>Tetrapisispora</taxon>
    </lineage>
</organism>
<evidence type="ECO:0000256" key="1">
    <source>
        <dbReference type="ARBA" id="ARBA00004448"/>
    </source>
</evidence>
<evidence type="ECO:0000256" key="5">
    <source>
        <dbReference type="ARBA" id="ARBA00022792"/>
    </source>
</evidence>
<feature type="repeat" description="Solcar" evidence="9">
    <location>
        <begin position="231"/>
        <end position="323"/>
    </location>
</feature>
<dbReference type="AlphaFoldDB" id="G8BWV8"/>
<evidence type="ECO:0000313" key="11">
    <source>
        <dbReference type="EMBL" id="CCE64262.1"/>
    </source>
</evidence>
<dbReference type="InterPro" id="IPR018108">
    <property type="entry name" value="MCP_transmembrane"/>
</dbReference>
<evidence type="ECO:0000256" key="9">
    <source>
        <dbReference type="PROSITE-ProRule" id="PRU00282"/>
    </source>
</evidence>
<dbReference type="GeneID" id="11534049"/>
<dbReference type="SUPFAM" id="SSF103506">
    <property type="entry name" value="Mitochondrial carrier"/>
    <property type="match status" value="1"/>
</dbReference>
<comment type="similarity">
    <text evidence="10">Belongs to the mitochondrial carrier (TC 2.A.29) family.</text>
</comment>
<evidence type="ECO:0000256" key="7">
    <source>
        <dbReference type="ARBA" id="ARBA00023128"/>
    </source>
</evidence>
<reference evidence="11 12" key="1">
    <citation type="journal article" date="2011" name="Proc. Natl. Acad. Sci. U.S.A.">
        <title>Evolutionary erosion of yeast sex chromosomes by mating-type switching accidents.</title>
        <authorList>
            <person name="Gordon J.L."/>
            <person name="Armisen D."/>
            <person name="Proux-Wera E."/>
            <person name="Oheigeartaigh S.S."/>
            <person name="Byrne K.P."/>
            <person name="Wolfe K.H."/>
        </authorList>
    </citation>
    <scope>NUCLEOTIDE SEQUENCE [LARGE SCALE GENOMIC DNA]</scope>
    <source>
        <strain evidence="12">ATCC 24235 / CBS 4417 / NBRC 1672 / NRRL Y-8282 / UCD 70-5</strain>
    </source>
</reference>
<keyword evidence="4" id="KW-0677">Repeat</keyword>
<dbReference type="PROSITE" id="PS50920">
    <property type="entry name" value="SOLCAR"/>
    <property type="match status" value="3"/>
</dbReference>
<evidence type="ECO:0000256" key="6">
    <source>
        <dbReference type="ARBA" id="ARBA00022989"/>
    </source>
</evidence>
<dbReference type="PRINTS" id="PR00926">
    <property type="entry name" value="MITOCARRIER"/>
</dbReference>
<evidence type="ECO:0000256" key="10">
    <source>
        <dbReference type="RuleBase" id="RU000488"/>
    </source>
</evidence>
<keyword evidence="8 9" id="KW-0472">Membrane</keyword>
<keyword evidence="7" id="KW-0496">Mitochondrion</keyword>
<feature type="repeat" description="Solcar" evidence="9">
    <location>
        <begin position="11"/>
        <end position="101"/>
    </location>
</feature>
<dbReference type="RefSeq" id="XP_003686696.1">
    <property type="nucleotide sequence ID" value="XM_003686648.1"/>
</dbReference>
<evidence type="ECO:0000256" key="2">
    <source>
        <dbReference type="ARBA" id="ARBA00022448"/>
    </source>
</evidence>
<dbReference type="eggNOG" id="KOG0752">
    <property type="taxonomic scope" value="Eukaryota"/>
</dbReference>
<keyword evidence="5" id="KW-0999">Mitochondrion inner membrane</keyword>
<sequence length="327" mass="36364">MSQELYKKLKSEGSVNFIGGGLAGAVSRTVVSPFERIKIILQVQKKTAIDQKFNAGIYASLKHIFDTEGWKGMFRGNGINCIRIFPYSAIQFIVYQNSMVHLFNNGISTSVNANRELARDYQRLICGSLCGFASVFLTYPIDLIRTRLSIQTSNLSVMGPTSTAINVHNPPGFAELSKRIWQTEGKVWGLYRGVVPTCLGVVPYVALNFTIYEKLKDFTILSRGDPSDASSSNLLKVSIGAVSGGVAQTIVYPFDLLRRRFQVINMGQHQMGFRYTGIANALYTIGKHEGGFKAYYNGLTINLFKVVPSTAVSWLVYELVCDFMREI</sequence>
<name>G8BWV8_TETPH</name>
<evidence type="ECO:0000256" key="8">
    <source>
        <dbReference type="ARBA" id="ARBA00023136"/>
    </source>
</evidence>
<dbReference type="OrthoDB" id="270584at2759"/>
<dbReference type="Proteomes" id="UP000005666">
    <property type="component" value="Chromosome 8"/>
</dbReference>
<accession>G8BWV8</accession>
<dbReference type="KEGG" id="tpf:TPHA_0H00520"/>
<dbReference type="OMA" id="YKMSVPK"/>
<keyword evidence="12" id="KW-1185">Reference proteome</keyword>
<feature type="repeat" description="Solcar" evidence="9">
    <location>
        <begin position="118"/>
        <end position="218"/>
    </location>
</feature>
<comment type="subcellular location">
    <subcellularLocation>
        <location evidence="1">Mitochondrion inner membrane</location>
        <topology evidence="1">Multi-pass membrane protein</topology>
    </subcellularLocation>
</comment>
<gene>
    <name evidence="11" type="primary">TPHA0H00520</name>
    <name evidence="11" type="ordered locus">TPHA_0H00520</name>
</gene>